<comment type="caution">
    <text evidence="2">The sequence shown here is derived from an EMBL/GenBank/DDBJ whole genome shotgun (WGS) entry which is preliminary data.</text>
</comment>
<dbReference type="OrthoDB" id="2275801at2759"/>
<dbReference type="Proteomes" id="UP000027586">
    <property type="component" value="Unassembled WGS sequence"/>
</dbReference>
<dbReference type="AlphaFoldDB" id="A0A068RR96"/>
<dbReference type="EMBL" id="CBTN010000012">
    <property type="protein sequence ID" value="CDH52157.1"/>
    <property type="molecule type" value="Genomic_DNA"/>
</dbReference>
<dbReference type="InterPro" id="IPR005162">
    <property type="entry name" value="Retrotrans_gag_dom"/>
</dbReference>
<evidence type="ECO:0000259" key="1">
    <source>
        <dbReference type="Pfam" id="PF03732"/>
    </source>
</evidence>
<sequence length="139" mass="15663">MQNNPSTGNAFGQPQDPVANLASLMGQFLEAQRQIQNNDTQRVQLRLQAPETYHGDRSPHAAESWLRSIERYNQVAGKSTADLLAYTQALFRGDAEIWWTTIEQQGISPSSWTEFCEMVLREFKPKNSGHQASNSEHDG</sequence>
<dbReference type="VEuPathDB" id="FungiDB:LCOR_03670.1"/>
<feature type="domain" description="Retrotransposon gag" evidence="1">
    <location>
        <begin position="90"/>
        <end position="132"/>
    </location>
</feature>
<accession>A0A068RR96</accession>
<organism evidence="2 3">
    <name type="scientific">Lichtheimia corymbifera JMRC:FSU:9682</name>
    <dbReference type="NCBI Taxonomy" id="1263082"/>
    <lineage>
        <taxon>Eukaryota</taxon>
        <taxon>Fungi</taxon>
        <taxon>Fungi incertae sedis</taxon>
        <taxon>Mucoromycota</taxon>
        <taxon>Mucoromycotina</taxon>
        <taxon>Mucoromycetes</taxon>
        <taxon>Mucorales</taxon>
        <taxon>Lichtheimiaceae</taxon>
        <taxon>Lichtheimia</taxon>
    </lineage>
</organism>
<reference evidence="2" key="1">
    <citation type="submission" date="2013-08" db="EMBL/GenBank/DDBJ databases">
        <title>Gene expansion shapes genome architecture in the human pathogen Lichtheimia corymbifera: an evolutionary genomics analysis in the ancient terrestrial Mucorales (Mucoromycotina).</title>
        <authorList>
            <person name="Schwartze V.U."/>
            <person name="Winter S."/>
            <person name="Shelest E."/>
            <person name="Marcet-Houben M."/>
            <person name="Horn F."/>
            <person name="Wehner S."/>
            <person name="Hoffmann K."/>
            <person name="Riege K."/>
            <person name="Sammeth M."/>
            <person name="Nowrousian M."/>
            <person name="Valiante V."/>
            <person name="Linde J."/>
            <person name="Jacobsen I.D."/>
            <person name="Marz M."/>
            <person name="Brakhage A.A."/>
            <person name="Gabaldon T."/>
            <person name="Bocker S."/>
            <person name="Voigt K."/>
        </authorList>
    </citation>
    <scope>NUCLEOTIDE SEQUENCE [LARGE SCALE GENOMIC DNA]</scope>
    <source>
        <strain evidence="2">FSU 9682</strain>
    </source>
</reference>
<keyword evidence="3" id="KW-1185">Reference proteome</keyword>
<proteinExistence type="predicted"/>
<gene>
    <name evidence="2" type="ORF">LCOR_03670.1</name>
</gene>
<name>A0A068RR96_9FUNG</name>
<protein>
    <recommendedName>
        <fullName evidence="1">Retrotransposon gag domain-containing protein</fullName>
    </recommendedName>
</protein>
<evidence type="ECO:0000313" key="3">
    <source>
        <dbReference type="Proteomes" id="UP000027586"/>
    </source>
</evidence>
<evidence type="ECO:0000313" key="2">
    <source>
        <dbReference type="EMBL" id="CDH52157.1"/>
    </source>
</evidence>
<dbReference type="Pfam" id="PF03732">
    <property type="entry name" value="Retrotrans_gag"/>
    <property type="match status" value="1"/>
</dbReference>